<dbReference type="InterPro" id="IPR029044">
    <property type="entry name" value="Nucleotide-diphossugar_trans"/>
</dbReference>
<dbReference type="KEGG" id="ido:I598_3323"/>
<dbReference type="Pfam" id="PF01501">
    <property type="entry name" value="Glyco_transf_8"/>
    <property type="match status" value="1"/>
</dbReference>
<dbReference type="Proteomes" id="UP000076794">
    <property type="component" value="Chromosome"/>
</dbReference>
<dbReference type="OrthoDB" id="2082405at2"/>
<keyword evidence="2" id="KW-0808">Transferase</keyword>
<feature type="domain" description="Polysaccharide pyruvyl transferase" evidence="1">
    <location>
        <begin position="438"/>
        <end position="718"/>
    </location>
</feature>
<protein>
    <submittedName>
        <fullName evidence="2">Glycosyl transferase family 8</fullName>
    </submittedName>
</protein>
<name>A0A161HT45_9MICO</name>
<proteinExistence type="predicted"/>
<dbReference type="STRING" id="1300344.I598_3323"/>
<evidence type="ECO:0000313" key="3">
    <source>
        <dbReference type="Proteomes" id="UP000076794"/>
    </source>
</evidence>
<evidence type="ECO:0000313" key="2">
    <source>
        <dbReference type="EMBL" id="ANC32832.1"/>
    </source>
</evidence>
<dbReference type="InterPro" id="IPR002495">
    <property type="entry name" value="Glyco_trans_8"/>
</dbReference>
<dbReference type="PATRIC" id="fig|1300344.3.peg.3344"/>
<accession>A0A161HT45</accession>
<reference evidence="2 3" key="1">
    <citation type="submission" date="2016-01" db="EMBL/GenBank/DDBJ databases">
        <title>Complete genome sequence of a soil Actinobacterium, Isoptericola dokdonensis DS-3.</title>
        <authorList>
            <person name="Kwon S.-K."/>
            <person name="Kim J.F."/>
        </authorList>
    </citation>
    <scope>NUCLEOTIDE SEQUENCE [LARGE SCALE GENOMIC DNA]</scope>
    <source>
        <strain evidence="2 3">DS-3</strain>
    </source>
</reference>
<dbReference type="SUPFAM" id="SSF53448">
    <property type="entry name" value="Nucleotide-diphospho-sugar transferases"/>
    <property type="match status" value="1"/>
</dbReference>
<dbReference type="GO" id="GO:0016757">
    <property type="term" value="F:glycosyltransferase activity"/>
    <property type="evidence" value="ECO:0007669"/>
    <property type="project" value="InterPro"/>
</dbReference>
<dbReference type="Gene3D" id="3.90.550.10">
    <property type="entry name" value="Spore Coat Polysaccharide Biosynthesis Protein SpsA, Chain A"/>
    <property type="match status" value="1"/>
</dbReference>
<evidence type="ECO:0000259" key="1">
    <source>
        <dbReference type="Pfam" id="PF04230"/>
    </source>
</evidence>
<gene>
    <name evidence="2" type="ORF">I598_3323</name>
</gene>
<dbReference type="RefSeq" id="WP_068204253.1">
    <property type="nucleotide sequence ID" value="NZ_CP014209.1"/>
</dbReference>
<sequence length="787" mass="85639">MTTATGGRRAYAAFVDDNYFPGFVALLKSLQLSDPGGTADLVVLHDGLDPAKVARTRALRPDARFVRVDPAPYERYRKGDDSNYLFTKAYFILDAFRLRGYDKVVTLDTDMVVVEPIADLFDLPAGFAAVPQLFDSDEGRKLNSGLMVFGPEHMSDEFVARLDAIGESGEYELERHDQGVLTAALDGDYLRLDRAYNWVKRASRPGSRAPAGAKILHYTGRWKPWHGGEQGYAEIEQAWHRFAISDAAYVATFLQAADELEAAGGVPHPGLTSWYRDLARDLPDVVLERLRVETPTTRQVLASARELAAGGDHDGALALRRLVAAETGRVDDAILHAVSLRAVGRVDDAVTVAGLAAVDGDGADGHHLLAETAWVRSDRAAAERHVRAALVRHPAHTRARALARRLAGGAADHRVASTLTDGGLRLSHAAFYVDELGNFGDELLPVAVRESVAEQRPVESWTGFHVHQVFDEAAVERANATSALLVGGGGLFLPDTMPNRNSGWQWNVPDASLRRLDVPLALVAVGYNLFDGQRITGSRFEESLRLTVETASLVGLRNHGSIDRVRSMLPAELADKVVYMPCPTTFLGLLSHGPGARVRAGGPGGADRPVAYLNVAYDRSSLRFKDGYEVFLAEIATFVRSVADAVEVRVAAHTVGDERVAWDLYAAHGLRVPVDAFYRRGIDGALQAYADAAVVVGMRGHAGMIPFGVGTPIVSLVSHPKLRFFLEDVGHTEWGITVDDPGLAERLADLVRDVAGDQVRYRRDVEVAREHLRTRYDEALGKLLAAV</sequence>
<organism evidence="2 3">
    <name type="scientific">Isoptericola dokdonensis DS-3</name>
    <dbReference type="NCBI Taxonomy" id="1300344"/>
    <lineage>
        <taxon>Bacteria</taxon>
        <taxon>Bacillati</taxon>
        <taxon>Actinomycetota</taxon>
        <taxon>Actinomycetes</taxon>
        <taxon>Micrococcales</taxon>
        <taxon>Promicromonosporaceae</taxon>
        <taxon>Isoptericola</taxon>
    </lineage>
</organism>
<dbReference type="Pfam" id="PF04230">
    <property type="entry name" value="PS_pyruv_trans"/>
    <property type="match status" value="1"/>
</dbReference>
<dbReference type="InterPro" id="IPR007345">
    <property type="entry name" value="Polysacch_pyruvyl_Trfase"/>
</dbReference>
<dbReference type="PANTHER" id="PTHR11183">
    <property type="entry name" value="GLYCOGENIN SUBFAMILY MEMBER"/>
    <property type="match status" value="1"/>
</dbReference>
<dbReference type="InterPro" id="IPR050587">
    <property type="entry name" value="GNT1/Glycosyltrans_8"/>
</dbReference>
<dbReference type="EMBL" id="CP014209">
    <property type="protein sequence ID" value="ANC32832.1"/>
    <property type="molecule type" value="Genomic_DNA"/>
</dbReference>
<keyword evidence="3" id="KW-1185">Reference proteome</keyword>
<dbReference type="AlphaFoldDB" id="A0A161HT45"/>